<dbReference type="EMBL" id="LACB01000091">
    <property type="protein sequence ID" value="KAJ9489198.1"/>
    <property type="molecule type" value="Genomic_DNA"/>
</dbReference>
<reference evidence="1" key="1">
    <citation type="submission" date="2015-06" db="EMBL/GenBank/DDBJ databases">
        <authorList>
            <person name="Nguyen H."/>
        </authorList>
    </citation>
    <scope>NUCLEOTIDE SEQUENCE</scope>
    <source>
        <strain evidence="1">DAOM 180753</strain>
    </source>
</reference>
<comment type="caution">
    <text evidence="1">The sequence shown here is derived from an EMBL/GenBank/DDBJ whole genome shotgun (WGS) entry which is preliminary data.</text>
</comment>
<accession>A0AAI9TM33</accession>
<evidence type="ECO:0000313" key="2">
    <source>
        <dbReference type="Proteomes" id="UP001227192"/>
    </source>
</evidence>
<proteinExistence type="predicted"/>
<gene>
    <name evidence="1" type="ORF">VN97_g4086</name>
</gene>
<dbReference type="Proteomes" id="UP001227192">
    <property type="component" value="Unassembled WGS sequence"/>
</dbReference>
<protein>
    <submittedName>
        <fullName evidence="1">Uncharacterized protein</fullName>
    </submittedName>
</protein>
<name>A0AAI9TM33_PENTH</name>
<keyword evidence="2" id="KW-1185">Reference proteome</keyword>
<dbReference type="AlphaFoldDB" id="A0AAI9TM33"/>
<evidence type="ECO:0000313" key="1">
    <source>
        <dbReference type="EMBL" id="KAJ9489198.1"/>
    </source>
</evidence>
<sequence length="86" mass="9556">MYTRMVFRQVVEGRNIQYRIPALGLLRVYNPNEKAESSTVKPIYPMGVIVCLRKDCPLVSSAPPYTFSGLALPSSSLSLSNFFLGV</sequence>
<reference evidence="1" key="2">
    <citation type="journal article" date="2016" name="Fungal Biol.">
        <title>Ochratoxin A production by Penicillium thymicola.</title>
        <authorList>
            <person name="Nguyen H.D.T."/>
            <person name="McMullin D.R."/>
            <person name="Ponomareva E."/>
            <person name="Riley R."/>
            <person name="Pomraning K.R."/>
            <person name="Baker S.E."/>
            <person name="Seifert K.A."/>
        </authorList>
    </citation>
    <scope>NUCLEOTIDE SEQUENCE</scope>
    <source>
        <strain evidence="1">DAOM 180753</strain>
    </source>
</reference>
<organism evidence="1 2">
    <name type="scientific">Penicillium thymicola</name>
    <dbReference type="NCBI Taxonomy" id="293382"/>
    <lineage>
        <taxon>Eukaryota</taxon>
        <taxon>Fungi</taxon>
        <taxon>Dikarya</taxon>
        <taxon>Ascomycota</taxon>
        <taxon>Pezizomycotina</taxon>
        <taxon>Eurotiomycetes</taxon>
        <taxon>Eurotiomycetidae</taxon>
        <taxon>Eurotiales</taxon>
        <taxon>Aspergillaceae</taxon>
        <taxon>Penicillium</taxon>
    </lineage>
</organism>